<organism evidence="1 2">
    <name type="scientific">Pedobacter ginsenosidimutans</name>
    <dbReference type="NCBI Taxonomy" id="687842"/>
    <lineage>
        <taxon>Bacteria</taxon>
        <taxon>Pseudomonadati</taxon>
        <taxon>Bacteroidota</taxon>
        <taxon>Sphingobacteriia</taxon>
        <taxon>Sphingobacteriales</taxon>
        <taxon>Sphingobacteriaceae</taxon>
        <taxon>Pedobacter</taxon>
    </lineage>
</organism>
<reference evidence="1 2" key="1">
    <citation type="submission" date="2015-11" db="EMBL/GenBank/DDBJ databases">
        <title>Sequence of Pedobacter ginsenosidimutans.</title>
        <authorList>
            <person name="Carson E."/>
            <person name="Keyser V."/>
            <person name="Newman J."/>
            <person name="Miller J."/>
        </authorList>
    </citation>
    <scope>NUCLEOTIDE SEQUENCE [LARGE SCALE GENOMIC DNA]</scope>
    <source>
        <strain evidence="1 2">KACC 14530</strain>
    </source>
</reference>
<dbReference type="Proteomes" id="UP000051950">
    <property type="component" value="Unassembled WGS sequence"/>
</dbReference>
<proteinExistence type="predicted"/>
<dbReference type="EMBL" id="LMZQ01000050">
    <property type="protein sequence ID" value="KRT13330.1"/>
    <property type="molecule type" value="Genomic_DNA"/>
</dbReference>
<evidence type="ECO:0000313" key="1">
    <source>
        <dbReference type="EMBL" id="KRT13330.1"/>
    </source>
</evidence>
<accession>A0A0T5VHJ0</accession>
<comment type="caution">
    <text evidence="1">The sequence shown here is derived from an EMBL/GenBank/DDBJ whole genome shotgun (WGS) entry which is preliminary data.</text>
</comment>
<protein>
    <submittedName>
        <fullName evidence="1">Uncharacterized protein</fullName>
    </submittedName>
</protein>
<sequence length="69" mass="8244">MGRLLLRFFVAFGENLWSSVRRFDDTIDNICHQTTSKYTTSHNHNQYSEIEVFSDEFTSDKEINEYLVF</sequence>
<keyword evidence="2" id="KW-1185">Reference proteome</keyword>
<name>A0A0T5VHJ0_9SPHI</name>
<dbReference type="AlphaFoldDB" id="A0A0T5VHJ0"/>
<evidence type="ECO:0000313" key="2">
    <source>
        <dbReference type="Proteomes" id="UP000051950"/>
    </source>
</evidence>
<gene>
    <name evidence="1" type="ORF">ASU31_25295</name>
</gene>